<dbReference type="InterPro" id="IPR000504">
    <property type="entry name" value="RRM_dom"/>
</dbReference>
<feature type="compositionally biased region" description="Low complexity" evidence="1">
    <location>
        <begin position="215"/>
        <end position="229"/>
    </location>
</feature>
<feature type="compositionally biased region" description="Basic and acidic residues" evidence="1">
    <location>
        <begin position="403"/>
        <end position="412"/>
    </location>
</feature>
<evidence type="ECO:0000256" key="1">
    <source>
        <dbReference type="SAM" id="MobiDB-lite"/>
    </source>
</evidence>
<sequence>MNDVDEILDFDDNVDFSFTEDPQATDSNLLEGDGLFDLDAEMSFATGGQRAEEKLSAEEENKEVSELIDNKSSGKSELDNNSTLAQQKDQEELKYGEIEDFDMDDPDFLKEYGEINGDDVAIEDDEFWKELGLDPPNEVVKEDNERTAEKSETTEKFDTNDANISKTAPKENTPKRSSSQSDAVKINSAKSDISISKSVKGTVKSPEKEDGEISNQNNIQQQNLQNYRGRGNRRNNDWRPINNSNSFLNNNMSSFRSGFGPGLEGIPGIPMGQMPLNNPPMLPNLNMPPGPMIGPNIHVNPNFARLRPHALPFGNPINQYPMGSGPPMNMMPYQGQMEMHPYHPSMAPMGGGRGSNSYGVRGGSPSFSHHNSISPPRRLPVSQQNNQRPIQPSPKRKVPNDGFDQKEPDSKKISVTNGKSSASDAKSTSSSQKNAEKSKVTGTTATTKDTSSPAAKASNSKQGTSTAVTSKAASAATKNKVASGSTSTKQPPKPAQKPTPKSTVRSLPTKPSVASSETSKSTASPSSAAGANKLTIGNVAEGVTKREIQDLANKVPGGISSITFDRSAQTAEVAFKTSEGAKLFRRKYNRSVLGGSNIVINFS</sequence>
<feature type="compositionally biased region" description="Low complexity" evidence="1">
    <location>
        <begin position="510"/>
        <end position="529"/>
    </location>
</feature>
<accession>A0A9N9BS16</accession>
<proteinExistence type="predicted"/>
<evidence type="ECO:0000313" key="3">
    <source>
        <dbReference type="EMBL" id="CAG8575291.1"/>
    </source>
</evidence>
<dbReference type="SUPFAM" id="SSF54928">
    <property type="entry name" value="RNA-binding domain, RBD"/>
    <property type="match status" value="1"/>
</dbReference>
<dbReference type="SMART" id="SM00360">
    <property type="entry name" value="RRM"/>
    <property type="match status" value="1"/>
</dbReference>
<keyword evidence="4" id="KW-1185">Reference proteome</keyword>
<feature type="region of interest" description="Disordered" evidence="1">
    <location>
        <begin position="131"/>
        <end position="237"/>
    </location>
</feature>
<dbReference type="InterPro" id="IPR012677">
    <property type="entry name" value="Nucleotide-bd_a/b_plait_sf"/>
</dbReference>
<feature type="compositionally biased region" description="Basic and acidic residues" evidence="1">
    <location>
        <begin position="139"/>
        <end position="159"/>
    </location>
</feature>
<feature type="region of interest" description="Disordered" evidence="1">
    <location>
        <begin position="344"/>
        <end position="530"/>
    </location>
</feature>
<feature type="domain" description="RRM" evidence="2">
    <location>
        <begin position="533"/>
        <end position="601"/>
    </location>
</feature>
<protein>
    <submittedName>
        <fullName evidence="3">4876_t:CDS:1</fullName>
    </submittedName>
</protein>
<dbReference type="Gene3D" id="3.30.70.330">
    <property type="match status" value="1"/>
</dbReference>
<feature type="compositionally biased region" description="Polar residues" evidence="1">
    <location>
        <begin position="365"/>
        <end position="374"/>
    </location>
</feature>
<evidence type="ECO:0000313" key="4">
    <source>
        <dbReference type="Proteomes" id="UP000789375"/>
    </source>
</evidence>
<reference evidence="3" key="1">
    <citation type="submission" date="2021-06" db="EMBL/GenBank/DDBJ databases">
        <authorList>
            <person name="Kallberg Y."/>
            <person name="Tangrot J."/>
            <person name="Rosling A."/>
        </authorList>
    </citation>
    <scope>NUCLEOTIDE SEQUENCE</scope>
    <source>
        <strain evidence="3">87-6 pot B 2015</strain>
    </source>
</reference>
<name>A0A9N9BS16_FUNMO</name>
<feature type="compositionally biased region" description="Low complexity" evidence="1">
    <location>
        <begin position="419"/>
        <end position="431"/>
    </location>
</feature>
<dbReference type="InterPro" id="IPR035979">
    <property type="entry name" value="RBD_domain_sf"/>
</dbReference>
<feature type="compositionally biased region" description="Basic and acidic residues" evidence="1">
    <location>
        <begin position="88"/>
        <end position="97"/>
    </location>
</feature>
<feature type="region of interest" description="Disordered" evidence="1">
    <location>
        <begin position="47"/>
        <end position="107"/>
    </location>
</feature>
<feature type="compositionally biased region" description="Low complexity" evidence="1">
    <location>
        <begin position="440"/>
        <end position="490"/>
    </location>
</feature>
<feature type="compositionally biased region" description="Polar residues" evidence="1">
    <location>
        <begin position="381"/>
        <end position="390"/>
    </location>
</feature>
<dbReference type="GO" id="GO:0003723">
    <property type="term" value="F:RNA binding"/>
    <property type="evidence" value="ECO:0007669"/>
    <property type="project" value="InterPro"/>
</dbReference>
<dbReference type="AlphaFoldDB" id="A0A9N9BS16"/>
<evidence type="ECO:0000259" key="2">
    <source>
        <dbReference type="SMART" id="SM00360"/>
    </source>
</evidence>
<dbReference type="EMBL" id="CAJVPP010001840">
    <property type="protein sequence ID" value="CAG8575291.1"/>
    <property type="molecule type" value="Genomic_DNA"/>
</dbReference>
<gene>
    <name evidence="3" type="ORF">FMOSSE_LOCUS7665</name>
</gene>
<feature type="compositionally biased region" description="Basic and acidic residues" evidence="1">
    <location>
        <begin position="50"/>
        <end position="78"/>
    </location>
</feature>
<comment type="caution">
    <text evidence="3">The sequence shown here is derived from an EMBL/GenBank/DDBJ whole genome shotgun (WGS) entry which is preliminary data.</text>
</comment>
<feature type="compositionally biased region" description="Polar residues" evidence="1">
    <location>
        <begin position="175"/>
        <end position="199"/>
    </location>
</feature>
<dbReference type="Proteomes" id="UP000789375">
    <property type="component" value="Unassembled WGS sequence"/>
</dbReference>
<organism evidence="3 4">
    <name type="scientific">Funneliformis mosseae</name>
    <name type="common">Endomycorrhizal fungus</name>
    <name type="synonym">Glomus mosseae</name>
    <dbReference type="NCBI Taxonomy" id="27381"/>
    <lineage>
        <taxon>Eukaryota</taxon>
        <taxon>Fungi</taxon>
        <taxon>Fungi incertae sedis</taxon>
        <taxon>Mucoromycota</taxon>
        <taxon>Glomeromycotina</taxon>
        <taxon>Glomeromycetes</taxon>
        <taxon>Glomerales</taxon>
        <taxon>Glomeraceae</taxon>
        <taxon>Funneliformis</taxon>
    </lineage>
</organism>